<comment type="catalytic activity">
    <reaction evidence="1">
        <text>isopentenyl diphosphate = dimethylallyl diphosphate</text>
        <dbReference type="Rhea" id="RHEA:23284"/>
        <dbReference type="ChEBI" id="CHEBI:57623"/>
        <dbReference type="ChEBI" id="CHEBI:128769"/>
        <dbReference type="EC" id="5.3.3.2"/>
    </reaction>
</comment>
<dbReference type="Proteomes" id="UP001431783">
    <property type="component" value="Unassembled WGS sequence"/>
</dbReference>
<dbReference type="InterPro" id="IPR011876">
    <property type="entry name" value="IsopentenylPP_isomerase_typ1"/>
</dbReference>
<dbReference type="GO" id="GO:0005737">
    <property type="term" value="C:cytoplasm"/>
    <property type="evidence" value="ECO:0007669"/>
    <property type="project" value="TreeGrafter"/>
</dbReference>
<evidence type="ECO:0000256" key="11">
    <source>
        <dbReference type="ARBA" id="ARBA00022955"/>
    </source>
</evidence>
<protein>
    <recommendedName>
        <fullName evidence="6">isopentenyl-diphosphate Delta-isomerase</fullName>
        <ecNumber evidence="6">5.3.3.2</ecNumber>
    </recommendedName>
</protein>
<dbReference type="PROSITE" id="PS51462">
    <property type="entry name" value="NUDIX"/>
    <property type="match status" value="1"/>
</dbReference>
<reference evidence="16 17" key="1">
    <citation type="submission" date="2023-03" db="EMBL/GenBank/DDBJ databases">
        <title>Genome insight into feeding habits of ladybird beetles.</title>
        <authorList>
            <person name="Li H.-S."/>
            <person name="Huang Y.-H."/>
            <person name="Pang H."/>
        </authorList>
    </citation>
    <scope>NUCLEOTIDE SEQUENCE [LARGE SCALE GENOMIC DNA]</scope>
    <source>
        <strain evidence="16">SYSU_2023b</strain>
        <tissue evidence="16">Whole body</tissue>
    </source>
</reference>
<evidence type="ECO:0000256" key="5">
    <source>
        <dbReference type="ARBA" id="ARBA00007579"/>
    </source>
</evidence>
<dbReference type="EMBL" id="JARQZJ010000042">
    <property type="protein sequence ID" value="KAK9877508.1"/>
    <property type="molecule type" value="Genomic_DNA"/>
</dbReference>
<dbReference type="Pfam" id="PF00293">
    <property type="entry name" value="NUDIX"/>
    <property type="match status" value="1"/>
</dbReference>
<dbReference type="PANTHER" id="PTHR10885">
    <property type="entry name" value="ISOPENTENYL-DIPHOSPHATE DELTA-ISOMERASE"/>
    <property type="match status" value="1"/>
</dbReference>
<keyword evidence="9" id="KW-0756">Sterol biosynthesis</keyword>
<evidence type="ECO:0000256" key="10">
    <source>
        <dbReference type="ARBA" id="ARBA00022842"/>
    </source>
</evidence>
<comment type="similarity">
    <text evidence="5">Belongs to the IPP isomerase type 1 family.</text>
</comment>
<evidence type="ECO:0000256" key="1">
    <source>
        <dbReference type="ARBA" id="ARBA00000374"/>
    </source>
</evidence>
<comment type="pathway">
    <text evidence="4">Isoprenoid biosynthesis; dimethylallyl diphosphate biosynthesis; dimethylallyl diphosphate from isopentenyl diphosphate: step 1/1.</text>
</comment>
<sequence length="248" mass="28676">MFTSTVTKFLSSSLCRHFYLSPRLSKEVISEVQQKSLSENCFLVSRQDKVIGTASKKDCHAVQSNGNILLHRAFSVFLFNNHGDLLLQKRSSEKITYPDHYTNSCCSHPIADIPGEEVEENALGVKRAAVRRLNFELGIPLDKLNVEDLSYITRIIYKDEGNGKWGEHEIDYVLFLKGDYKLKPNPDEICEISYVPRDEVDNYIPTLSGPLTPWFSLILKHRLKLWWDNLDDLNQFMEHKKILKFESH</sequence>
<feature type="domain" description="Nudix hydrolase" evidence="15">
    <location>
        <begin position="69"/>
        <end position="217"/>
    </location>
</feature>
<keyword evidence="11" id="KW-0752">Steroid biosynthesis</keyword>
<evidence type="ECO:0000256" key="2">
    <source>
        <dbReference type="ARBA" id="ARBA00001946"/>
    </source>
</evidence>
<dbReference type="GO" id="GO:0004452">
    <property type="term" value="F:isopentenyl-diphosphate delta-isomerase activity"/>
    <property type="evidence" value="ECO:0007669"/>
    <property type="project" value="UniProtKB-EC"/>
</dbReference>
<proteinExistence type="inferred from homology"/>
<evidence type="ECO:0000256" key="7">
    <source>
        <dbReference type="ARBA" id="ARBA00022516"/>
    </source>
</evidence>
<comment type="caution">
    <text evidence="16">The sequence shown here is derived from an EMBL/GenBank/DDBJ whole genome shotgun (WGS) entry which is preliminary data.</text>
</comment>
<keyword evidence="10" id="KW-0460">Magnesium</keyword>
<evidence type="ECO:0000256" key="13">
    <source>
        <dbReference type="ARBA" id="ARBA00023229"/>
    </source>
</evidence>
<dbReference type="AlphaFoldDB" id="A0AAW1U4L8"/>
<dbReference type="Gene3D" id="3.90.79.10">
    <property type="entry name" value="Nucleoside Triphosphate Pyrophosphohydrolase"/>
    <property type="match status" value="1"/>
</dbReference>
<evidence type="ECO:0000313" key="17">
    <source>
        <dbReference type="Proteomes" id="UP001431783"/>
    </source>
</evidence>
<dbReference type="GO" id="GO:0046872">
    <property type="term" value="F:metal ion binding"/>
    <property type="evidence" value="ECO:0007669"/>
    <property type="project" value="UniProtKB-KW"/>
</dbReference>
<dbReference type="SUPFAM" id="SSF55811">
    <property type="entry name" value="Nudix"/>
    <property type="match status" value="1"/>
</dbReference>
<dbReference type="CDD" id="cd02885">
    <property type="entry name" value="NUDIX_IPP_Isomerase"/>
    <property type="match status" value="1"/>
</dbReference>
<comment type="function">
    <text evidence="3">Catalyzes the 1,3-allylic rearrangement of the homoallylic substrate isopentenyl (IPP) to its highly electrophilic allylic isomer, dimethylallyl diphosphate (DMAPP).</text>
</comment>
<dbReference type="NCBIfam" id="TIGR02150">
    <property type="entry name" value="IPP_isom_1"/>
    <property type="match status" value="1"/>
</dbReference>
<dbReference type="InterPro" id="IPR015797">
    <property type="entry name" value="NUDIX_hydrolase-like_dom_sf"/>
</dbReference>
<organism evidence="16 17">
    <name type="scientific">Henosepilachna vigintioctopunctata</name>
    <dbReference type="NCBI Taxonomy" id="420089"/>
    <lineage>
        <taxon>Eukaryota</taxon>
        <taxon>Metazoa</taxon>
        <taxon>Ecdysozoa</taxon>
        <taxon>Arthropoda</taxon>
        <taxon>Hexapoda</taxon>
        <taxon>Insecta</taxon>
        <taxon>Pterygota</taxon>
        <taxon>Neoptera</taxon>
        <taxon>Endopterygota</taxon>
        <taxon>Coleoptera</taxon>
        <taxon>Polyphaga</taxon>
        <taxon>Cucujiformia</taxon>
        <taxon>Coccinelloidea</taxon>
        <taxon>Coccinellidae</taxon>
        <taxon>Epilachninae</taxon>
        <taxon>Epilachnini</taxon>
        <taxon>Henosepilachna</taxon>
    </lineage>
</organism>
<dbReference type="GO" id="GO:0006695">
    <property type="term" value="P:cholesterol biosynthetic process"/>
    <property type="evidence" value="ECO:0007669"/>
    <property type="project" value="UniProtKB-KW"/>
</dbReference>
<dbReference type="GO" id="GO:0009240">
    <property type="term" value="P:isopentenyl diphosphate biosynthetic process"/>
    <property type="evidence" value="ECO:0007669"/>
    <property type="project" value="TreeGrafter"/>
</dbReference>
<dbReference type="PIRSF" id="PIRSF018427">
    <property type="entry name" value="Isopntndiph_ism"/>
    <property type="match status" value="1"/>
</dbReference>
<keyword evidence="14" id="KW-0413">Isomerase</keyword>
<keyword evidence="13" id="KW-0414">Isoprene biosynthesis</keyword>
<name>A0AAW1U4L8_9CUCU</name>
<keyword evidence="9" id="KW-0153">Cholesterol metabolism</keyword>
<keyword evidence="7" id="KW-0444">Lipid biosynthesis</keyword>
<dbReference type="EC" id="5.3.3.2" evidence="6"/>
<evidence type="ECO:0000259" key="15">
    <source>
        <dbReference type="PROSITE" id="PS51462"/>
    </source>
</evidence>
<evidence type="ECO:0000256" key="4">
    <source>
        <dbReference type="ARBA" id="ARBA00004826"/>
    </source>
</evidence>
<keyword evidence="9" id="KW-0753">Steroid metabolism</keyword>
<dbReference type="InterPro" id="IPR000086">
    <property type="entry name" value="NUDIX_hydrolase_dom"/>
</dbReference>
<gene>
    <name evidence="16" type="ORF">WA026_018617</name>
</gene>
<evidence type="ECO:0000256" key="3">
    <source>
        <dbReference type="ARBA" id="ARBA00003951"/>
    </source>
</evidence>
<evidence type="ECO:0000256" key="12">
    <source>
        <dbReference type="ARBA" id="ARBA00023098"/>
    </source>
</evidence>
<evidence type="ECO:0000256" key="6">
    <source>
        <dbReference type="ARBA" id="ARBA00012057"/>
    </source>
</evidence>
<evidence type="ECO:0000313" key="16">
    <source>
        <dbReference type="EMBL" id="KAK9877508.1"/>
    </source>
</evidence>
<comment type="cofactor">
    <cofactor evidence="2">
        <name>Mg(2+)</name>
        <dbReference type="ChEBI" id="CHEBI:18420"/>
    </cofactor>
</comment>
<accession>A0AAW1U4L8</accession>
<keyword evidence="8" id="KW-0479">Metal-binding</keyword>
<evidence type="ECO:0000256" key="9">
    <source>
        <dbReference type="ARBA" id="ARBA00022778"/>
    </source>
</evidence>
<evidence type="ECO:0000256" key="8">
    <source>
        <dbReference type="ARBA" id="ARBA00022723"/>
    </source>
</evidence>
<dbReference type="FunFam" id="3.90.79.10:FF:000012">
    <property type="entry name" value="Isopentenyl-diphosphate Delta-isomerase 1"/>
    <property type="match status" value="1"/>
</dbReference>
<keyword evidence="9" id="KW-1207">Sterol metabolism</keyword>
<dbReference type="PANTHER" id="PTHR10885:SF0">
    <property type="entry name" value="ISOPENTENYL-DIPHOSPHATE DELTA-ISOMERASE"/>
    <property type="match status" value="1"/>
</dbReference>
<evidence type="ECO:0000256" key="14">
    <source>
        <dbReference type="ARBA" id="ARBA00023235"/>
    </source>
</evidence>
<keyword evidence="9" id="KW-0152">Cholesterol biosynthesis</keyword>
<keyword evidence="17" id="KW-1185">Reference proteome</keyword>
<keyword evidence="12" id="KW-0443">Lipid metabolism</keyword>